<comment type="caution">
    <text evidence="1">The sequence shown here is derived from an EMBL/GenBank/DDBJ whole genome shotgun (WGS) entry which is preliminary data.</text>
</comment>
<keyword evidence="2" id="KW-1185">Reference proteome</keyword>
<proteinExistence type="predicted"/>
<feature type="non-terminal residue" evidence="1">
    <location>
        <position position="271"/>
    </location>
</feature>
<feature type="non-terminal residue" evidence="1">
    <location>
        <position position="1"/>
    </location>
</feature>
<evidence type="ECO:0000313" key="2">
    <source>
        <dbReference type="Proteomes" id="UP001189429"/>
    </source>
</evidence>
<sequence>ASWSAGHSGSAHIAVVKFVRTLRRSQLTSRLERQGAQAAGSYGFQAFGVTGQELVNYRRRLGAACHAKTKGRCLTTLLELEAHGQDPAARFTYLTFSMWLKNWHAHPEVRASIRQAWPKLRSKLEQMAPNLRSRHIRGPMGAIINHLLEFQWVPRSPTAWDPPGDTSWELPGCNFSGVEAIDMATFRDFLDEVKDAAMAPFWLGAEQHFDGEGLRFGTDSFSYRRLLARLAQVRPAGKRLAGIMLSVAIGGSWTKARKADQYVKPTTHYAE</sequence>
<protein>
    <submittedName>
        <fullName evidence="1">Uncharacterized protein</fullName>
    </submittedName>
</protein>
<dbReference type="EMBL" id="CAUYUJ010007058">
    <property type="protein sequence ID" value="CAK0819428.1"/>
    <property type="molecule type" value="Genomic_DNA"/>
</dbReference>
<evidence type="ECO:0000313" key="1">
    <source>
        <dbReference type="EMBL" id="CAK0819428.1"/>
    </source>
</evidence>
<gene>
    <name evidence="1" type="ORF">PCOR1329_LOCUS21423</name>
</gene>
<reference evidence="1" key="1">
    <citation type="submission" date="2023-10" db="EMBL/GenBank/DDBJ databases">
        <authorList>
            <person name="Chen Y."/>
            <person name="Shah S."/>
            <person name="Dougan E. K."/>
            <person name="Thang M."/>
            <person name="Chan C."/>
        </authorList>
    </citation>
    <scope>NUCLEOTIDE SEQUENCE [LARGE SCALE GENOMIC DNA]</scope>
</reference>
<accession>A0ABN9RKL3</accession>
<name>A0ABN9RKL3_9DINO</name>
<dbReference type="Proteomes" id="UP001189429">
    <property type="component" value="Unassembled WGS sequence"/>
</dbReference>
<organism evidence="1 2">
    <name type="scientific">Prorocentrum cordatum</name>
    <dbReference type="NCBI Taxonomy" id="2364126"/>
    <lineage>
        <taxon>Eukaryota</taxon>
        <taxon>Sar</taxon>
        <taxon>Alveolata</taxon>
        <taxon>Dinophyceae</taxon>
        <taxon>Prorocentrales</taxon>
        <taxon>Prorocentraceae</taxon>
        <taxon>Prorocentrum</taxon>
    </lineage>
</organism>